<dbReference type="OrthoDB" id="2339953at2"/>
<dbReference type="EMBL" id="JEOB01000002">
    <property type="protein sequence ID" value="EXM39328.1"/>
    <property type="molecule type" value="Genomic_DNA"/>
</dbReference>
<protein>
    <recommendedName>
        <fullName evidence="4">DUF3784 domain-containing protein</fullName>
    </recommendedName>
</protein>
<evidence type="ECO:0008006" key="4">
    <source>
        <dbReference type="Google" id="ProtNLM"/>
    </source>
</evidence>
<proteinExistence type="predicted"/>
<keyword evidence="1" id="KW-0472">Membrane</keyword>
<feature type="transmembrane region" description="Helical" evidence="1">
    <location>
        <begin position="51"/>
        <end position="72"/>
    </location>
</feature>
<accession>A0A011VXK7</accession>
<organism evidence="2 3">
    <name type="scientific">Ruminococcus albus SY3</name>
    <dbReference type="NCBI Taxonomy" id="1341156"/>
    <lineage>
        <taxon>Bacteria</taxon>
        <taxon>Bacillati</taxon>
        <taxon>Bacillota</taxon>
        <taxon>Clostridia</taxon>
        <taxon>Eubacteriales</taxon>
        <taxon>Oscillospiraceae</taxon>
        <taxon>Ruminococcus</taxon>
    </lineage>
</organism>
<keyword evidence="3" id="KW-1185">Reference proteome</keyword>
<evidence type="ECO:0000313" key="2">
    <source>
        <dbReference type="EMBL" id="EXM39328.1"/>
    </source>
</evidence>
<dbReference type="RefSeq" id="WP_037285769.1">
    <property type="nucleotide sequence ID" value="NZ_JEOB01000002.1"/>
</dbReference>
<sequence length="73" mass="7928">MLALKLIFLILGTAFTAFGGLILFFKKYSLINGFSAAQKSGRKDKDYAEKVGRAEFVIGITLLGVGIVLVIFI</sequence>
<dbReference type="Pfam" id="PF12650">
    <property type="entry name" value="DUF3784"/>
    <property type="match status" value="1"/>
</dbReference>
<dbReference type="AlphaFoldDB" id="A0A011VXK7"/>
<name>A0A011VXK7_RUMAL</name>
<keyword evidence="1" id="KW-0812">Transmembrane</keyword>
<dbReference type="Proteomes" id="UP000021369">
    <property type="component" value="Unassembled WGS sequence"/>
</dbReference>
<dbReference type="PATRIC" id="fig|1341156.4.peg.1445"/>
<feature type="transmembrane region" description="Helical" evidence="1">
    <location>
        <begin position="6"/>
        <end position="25"/>
    </location>
</feature>
<keyword evidence="1" id="KW-1133">Transmembrane helix</keyword>
<dbReference type="InterPro" id="IPR017259">
    <property type="entry name" value="UCP037672"/>
</dbReference>
<evidence type="ECO:0000256" key="1">
    <source>
        <dbReference type="SAM" id="Phobius"/>
    </source>
</evidence>
<evidence type="ECO:0000313" key="3">
    <source>
        <dbReference type="Proteomes" id="UP000021369"/>
    </source>
</evidence>
<reference evidence="2 3" key="1">
    <citation type="submission" date="2013-06" db="EMBL/GenBank/DDBJ databases">
        <title>Rumen cellulosomics: divergent fiber-degrading strategies revealed by comparative genome-wide analysis of six Ruminococcal strains.</title>
        <authorList>
            <person name="Dassa B."/>
            <person name="Borovok I."/>
            <person name="Lamed R."/>
            <person name="Flint H."/>
            <person name="Yeoman C.J."/>
            <person name="White B."/>
            <person name="Bayer E.A."/>
        </authorList>
    </citation>
    <scope>NUCLEOTIDE SEQUENCE [LARGE SCALE GENOMIC DNA]</scope>
    <source>
        <strain evidence="2 3">SY3</strain>
    </source>
</reference>
<gene>
    <name evidence="2" type="ORF">RASY3_05130</name>
</gene>
<comment type="caution">
    <text evidence="2">The sequence shown here is derived from an EMBL/GenBank/DDBJ whole genome shotgun (WGS) entry which is preliminary data.</text>
</comment>